<dbReference type="Gene3D" id="3.40.630.40">
    <property type="entry name" value="Zn-dependent exopeptidases"/>
    <property type="match status" value="1"/>
</dbReference>
<keyword evidence="2" id="KW-0812">Transmembrane</keyword>
<evidence type="ECO:0000313" key="4">
    <source>
        <dbReference type="Proteomes" id="UP001240171"/>
    </source>
</evidence>
<reference evidence="3 4" key="1">
    <citation type="submission" date="2023-07" db="EMBL/GenBank/DDBJ databases">
        <title>Paenibacillus sp. JX-17 nov. isolated from soil.</title>
        <authorList>
            <person name="Wan Y."/>
            <person name="Liu B."/>
        </authorList>
    </citation>
    <scope>NUCLEOTIDE SEQUENCE [LARGE SCALE GENOMIC DNA]</scope>
    <source>
        <strain evidence="3 4">JX-17</strain>
    </source>
</reference>
<keyword evidence="4" id="KW-1185">Reference proteome</keyword>
<comment type="caution">
    <text evidence="3">The sequence shown here is derived from an EMBL/GenBank/DDBJ whole genome shotgun (WGS) entry which is preliminary data.</text>
</comment>
<feature type="compositionally biased region" description="Low complexity" evidence="1">
    <location>
        <begin position="202"/>
        <end position="211"/>
    </location>
</feature>
<protein>
    <submittedName>
        <fullName evidence="3">Stage II sporulation protein P</fullName>
    </submittedName>
</protein>
<keyword evidence="2" id="KW-1133">Transmembrane helix</keyword>
<dbReference type="RefSeq" id="WP_305022650.1">
    <property type="nucleotide sequence ID" value="NZ_JAUQTB010000001.1"/>
</dbReference>
<proteinExistence type="predicted"/>
<dbReference type="Proteomes" id="UP001240171">
    <property type="component" value="Unassembled WGS sequence"/>
</dbReference>
<dbReference type="EMBL" id="JAUQTB010000001">
    <property type="protein sequence ID" value="MDO7905487.1"/>
    <property type="molecule type" value="Genomic_DNA"/>
</dbReference>
<evidence type="ECO:0000256" key="2">
    <source>
        <dbReference type="SAM" id="Phobius"/>
    </source>
</evidence>
<dbReference type="SUPFAM" id="SSF53187">
    <property type="entry name" value="Zn-dependent exopeptidases"/>
    <property type="match status" value="1"/>
</dbReference>
<keyword evidence="2" id="KW-0472">Membrane</keyword>
<dbReference type="InterPro" id="IPR010897">
    <property type="entry name" value="Spore_II_P"/>
</dbReference>
<organism evidence="3 4">
    <name type="scientific">Paenibacillus lacisoli</name>
    <dbReference type="NCBI Taxonomy" id="3064525"/>
    <lineage>
        <taxon>Bacteria</taxon>
        <taxon>Bacillati</taxon>
        <taxon>Bacillota</taxon>
        <taxon>Bacilli</taxon>
        <taxon>Bacillales</taxon>
        <taxon>Paenibacillaceae</taxon>
        <taxon>Paenibacillus</taxon>
    </lineage>
</organism>
<accession>A0ABT9CBY5</accession>
<evidence type="ECO:0000313" key="3">
    <source>
        <dbReference type="EMBL" id="MDO7905487.1"/>
    </source>
</evidence>
<name>A0ABT9CBY5_9BACL</name>
<dbReference type="NCBIfam" id="TIGR02867">
    <property type="entry name" value="spore_II_P"/>
    <property type="match status" value="1"/>
</dbReference>
<gene>
    <name evidence="3" type="ORF">Q5741_03555</name>
</gene>
<evidence type="ECO:0000256" key="1">
    <source>
        <dbReference type="SAM" id="MobiDB-lite"/>
    </source>
</evidence>
<feature type="region of interest" description="Disordered" evidence="1">
    <location>
        <begin position="127"/>
        <end position="243"/>
    </location>
</feature>
<feature type="transmembrane region" description="Helical" evidence="2">
    <location>
        <begin position="21"/>
        <end position="46"/>
    </location>
</feature>
<dbReference type="Pfam" id="PF07454">
    <property type="entry name" value="SpoIIP"/>
    <property type="match status" value="1"/>
</dbReference>
<sequence length="434" mass="46198">MKSIHAWNVGRWKDNALRVLAMGRTLVILMLLSVVFFVVLGLGGMAKNKLNSSPVSSMKGFAASVSSGFFMDMLGMEMPHLAKAKTSSSPTGEEMTTFMFQLLTGVNPQDPKTLVAAGVPGMATNSPVVLRKGSGNANIEAPEDYQPDAGTDDPAGGNDGHGGQAPDSSQTPDGGGASGSNPPPVNGGNDAGKKDTPANPPSKGSKSAGSGVLIYHSHPREAYNPLTGKESDNPNSSSPAKNVMNVGDIVASTLEKKGVGTIHEKKDYASLIKGYNWNFSYKYSRATVQAALAEHQSLQYLIDIHRDSQRHDKTTATINGVKYAKVYFIIGHENKNWKKNEAFAARIHAEFEKSYPGISRGVWGKDGGGGNNGEYNQSLSPNSILIEIGGIDNTQEELRRTATLLGNIVADLYWKDQKVQKVDASAKTNAGSTK</sequence>